<dbReference type="EnsemblPlants" id="AET2Gv20241100.2">
    <property type="protein sequence ID" value="AET2Gv20241100.2"/>
    <property type="gene ID" value="AET2Gv20241100"/>
</dbReference>
<dbReference type="Proteomes" id="UP000015105">
    <property type="component" value="Chromosome 2D"/>
</dbReference>
<dbReference type="EnsemblPlants" id="AET2Gv20241100.1">
    <property type="protein sequence ID" value="AET2Gv20241100.1"/>
    <property type="gene ID" value="AET2Gv20241100"/>
</dbReference>
<reference evidence="2" key="4">
    <citation type="submission" date="2019-03" db="UniProtKB">
        <authorList>
            <consortium name="EnsemblPlants"/>
        </authorList>
    </citation>
    <scope>IDENTIFICATION</scope>
</reference>
<organism evidence="2 3">
    <name type="scientific">Aegilops tauschii subsp. strangulata</name>
    <name type="common">Goatgrass</name>
    <dbReference type="NCBI Taxonomy" id="200361"/>
    <lineage>
        <taxon>Eukaryota</taxon>
        <taxon>Viridiplantae</taxon>
        <taxon>Streptophyta</taxon>
        <taxon>Embryophyta</taxon>
        <taxon>Tracheophyta</taxon>
        <taxon>Spermatophyta</taxon>
        <taxon>Magnoliopsida</taxon>
        <taxon>Liliopsida</taxon>
        <taxon>Poales</taxon>
        <taxon>Poaceae</taxon>
        <taxon>BOP clade</taxon>
        <taxon>Pooideae</taxon>
        <taxon>Triticodae</taxon>
        <taxon>Triticeae</taxon>
        <taxon>Triticinae</taxon>
        <taxon>Aegilops</taxon>
    </lineage>
</organism>
<proteinExistence type="predicted"/>
<reference evidence="2" key="3">
    <citation type="journal article" date="2017" name="Nature">
        <title>Genome sequence of the progenitor of the wheat D genome Aegilops tauschii.</title>
        <authorList>
            <person name="Luo M.C."/>
            <person name="Gu Y.Q."/>
            <person name="Puiu D."/>
            <person name="Wang H."/>
            <person name="Twardziok S.O."/>
            <person name="Deal K.R."/>
            <person name="Huo N."/>
            <person name="Zhu T."/>
            <person name="Wang L."/>
            <person name="Wang Y."/>
            <person name="McGuire P.E."/>
            <person name="Liu S."/>
            <person name="Long H."/>
            <person name="Ramasamy R.K."/>
            <person name="Rodriguez J.C."/>
            <person name="Van S.L."/>
            <person name="Yuan L."/>
            <person name="Wang Z."/>
            <person name="Xia Z."/>
            <person name="Xiao L."/>
            <person name="Anderson O.D."/>
            <person name="Ouyang S."/>
            <person name="Liang Y."/>
            <person name="Zimin A.V."/>
            <person name="Pertea G."/>
            <person name="Qi P."/>
            <person name="Bennetzen J.L."/>
            <person name="Dai X."/>
            <person name="Dawson M.W."/>
            <person name="Muller H.G."/>
            <person name="Kugler K."/>
            <person name="Rivarola-Duarte L."/>
            <person name="Spannagl M."/>
            <person name="Mayer K.F.X."/>
            <person name="Lu F.H."/>
            <person name="Bevan M.W."/>
            <person name="Leroy P."/>
            <person name="Li P."/>
            <person name="You F.M."/>
            <person name="Sun Q."/>
            <person name="Liu Z."/>
            <person name="Lyons E."/>
            <person name="Wicker T."/>
            <person name="Salzberg S.L."/>
            <person name="Devos K.M."/>
            <person name="Dvorak J."/>
        </authorList>
    </citation>
    <scope>NUCLEOTIDE SEQUENCE [LARGE SCALE GENOMIC DNA]</scope>
    <source>
        <strain evidence="2">cv. AL8/78</strain>
    </source>
</reference>
<keyword evidence="1" id="KW-0812">Transmembrane</keyword>
<feature type="transmembrane region" description="Helical" evidence="1">
    <location>
        <begin position="25"/>
        <end position="45"/>
    </location>
</feature>
<dbReference type="RefSeq" id="XP_073365635.1">
    <property type="nucleotide sequence ID" value="XM_073509534.1"/>
</dbReference>
<evidence type="ECO:0000256" key="1">
    <source>
        <dbReference type="SAM" id="Phobius"/>
    </source>
</evidence>
<reference evidence="3" key="2">
    <citation type="journal article" date="2017" name="Nat. Plants">
        <title>The Aegilops tauschii genome reveals multiple impacts of transposons.</title>
        <authorList>
            <person name="Zhao G."/>
            <person name="Zou C."/>
            <person name="Li K."/>
            <person name="Wang K."/>
            <person name="Li T."/>
            <person name="Gao L."/>
            <person name="Zhang X."/>
            <person name="Wang H."/>
            <person name="Yang Z."/>
            <person name="Liu X."/>
            <person name="Jiang W."/>
            <person name="Mao L."/>
            <person name="Kong X."/>
            <person name="Jiao Y."/>
            <person name="Jia J."/>
        </authorList>
    </citation>
    <scope>NUCLEOTIDE SEQUENCE [LARGE SCALE GENOMIC DNA]</scope>
    <source>
        <strain evidence="3">cv. AL8/78</strain>
    </source>
</reference>
<dbReference type="GeneID" id="120974423"/>
<keyword evidence="1" id="KW-1133">Transmembrane helix</keyword>
<reference evidence="3" key="1">
    <citation type="journal article" date="2014" name="Science">
        <title>Ancient hybridizations among the ancestral genomes of bread wheat.</title>
        <authorList>
            <consortium name="International Wheat Genome Sequencing Consortium,"/>
            <person name="Marcussen T."/>
            <person name="Sandve S.R."/>
            <person name="Heier L."/>
            <person name="Spannagl M."/>
            <person name="Pfeifer M."/>
            <person name="Jakobsen K.S."/>
            <person name="Wulff B.B."/>
            <person name="Steuernagel B."/>
            <person name="Mayer K.F."/>
            <person name="Olsen O.A."/>
        </authorList>
    </citation>
    <scope>NUCLEOTIDE SEQUENCE [LARGE SCALE GENOMIC DNA]</scope>
    <source>
        <strain evidence="3">cv. AL8/78</strain>
    </source>
</reference>
<protein>
    <submittedName>
        <fullName evidence="2">Uncharacterized protein</fullName>
    </submittedName>
</protein>
<reference evidence="2" key="5">
    <citation type="journal article" date="2021" name="G3 (Bethesda)">
        <title>Aegilops tauschii genome assembly Aet v5.0 features greater sequence contiguity and improved annotation.</title>
        <authorList>
            <person name="Wang L."/>
            <person name="Zhu T."/>
            <person name="Rodriguez J.C."/>
            <person name="Deal K.R."/>
            <person name="Dubcovsky J."/>
            <person name="McGuire P.E."/>
            <person name="Lux T."/>
            <person name="Spannagl M."/>
            <person name="Mayer K.F.X."/>
            <person name="Baldrich P."/>
            <person name="Meyers B.C."/>
            <person name="Huo N."/>
            <person name="Gu Y.Q."/>
            <person name="Zhou H."/>
            <person name="Devos K.M."/>
            <person name="Bennetzen J.L."/>
            <person name="Unver T."/>
            <person name="Budak H."/>
            <person name="Gulick P.J."/>
            <person name="Galiba G."/>
            <person name="Kalapos B."/>
            <person name="Nelson D.R."/>
            <person name="Li P."/>
            <person name="You F.M."/>
            <person name="Luo M.C."/>
            <person name="Dvorak J."/>
        </authorList>
    </citation>
    <scope>NUCLEOTIDE SEQUENCE [LARGE SCALE GENOMIC DNA]</scope>
    <source>
        <strain evidence="2">cv. AL8/78</strain>
    </source>
</reference>
<keyword evidence="3" id="KW-1185">Reference proteome</keyword>
<evidence type="ECO:0000313" key="2">
    <source>
        <dbReference type="EnsemblPlants" id="AET2Gv20241100.1"/>
    </source>
</evidence>
<dbReference type="Gramene" id="AET2Gv20241100.1">
    <property type="protein sequence ID" value="AET2Gv20241100.1"/>
    <property type="gene ID" value="AET2Gv20241100"/>
</dbReference>
<name>A0A453ARS5_AEGTS</name>
<feature type="transmembrane region" description="Helical" evidence="1">
    <location>
        <begin position="57"/>
        <end position="77"/>
    </location>
</feature>
<sequence>MTVAEPEMPESERRPAPLAGWDGLIFLHCGVYGVLCAVCLASAIARLALGQAEIPPAVLAASWMSVIFVLTFTPFAAFVAGVRPDAKDPVRIGCLVSMAFMVLGTK</sequence>
<accession>A0A453ARS5</accession>
<evidence type="ECO:0000313" key="3">
    <source>
        <dbReference type="Proteomes" id="UP000015105"/>
    </source>
</evidence>
<dbReference type="Gramene" id="AET2Gv20241100.2">
    <property type="protein sequence ID" value="AET2Gv20241100.2"/>
    <property type="gene ID" value="AET2Gv20241100"/>
</dbReference>
<keyword evidence="1" id="KW-0472">Membrane</keyword>
<dbReference type="AlphaFoldDB" id="A0A453ARS5"/>